<protein>
    <recommendedName>
        <fullName evidence="6">GPI anchored protein</fullName>
    </recommendedName>
</protein>
<feature type="transmembrane region" description="Helical" evidence="2">
    <location>
        <begin position="204"/>
        <end position="225"/>
    </location>
</feature>
<keyword evidence="5" id="KW-1185">Reference proteome</keyword>
<evidence type="ECO:0000256" key="1">
    <source>
        <dbReference type="SAM" id="MobiDB-lite"/>
    </source>
</evidence>
<keyword evidence="3" id="KW-0732">Signal</keyword>
<evidence type="ECO:0000313" key="4">
    <source>
        <dbReference type="EMBL" id="PYI10169.1"/>
    </source>
</evidence>
<evidence type="ECO:0000313" key="5">
    <source>
        <dbReference type="Proteomes" id="UP000248423"/>
    </source>
</evidence>
<keyword evidence="2" id="KW-1133">Transmembrane helix</keyword>
<dbReference type="EMBL" id="KZ826323">
    <property type="protein sequence ID" value="PYI10169.1"/>
    <property type="molecule type" value="Genomic_DNA"/>
</dbReference>
<accession>A0A319F3Q3</accession>
<dbReference type="AlphaFoldDB" id="A0A319F3Q3"/>
<keyword evidence="2" id="KW-0472">Membrane</keyword>
<feature type="compositionally biased region" description="Low complexity" evidence="1">
    <location>
        <begin position="186"/>
        <end position="199"/>
    </location>
</feature>
<sequence length="227" mass="23049">MLFKLNSVFVVLVAVWFSAIVGYAADVVDHFGVALDEESVMVLPDAHDAFVYVNPDVFPRDVTIIKTICETETSVASTFSTVPVPTVVTETTRLPTGIPTGVPTGVATGKPPVASTTAPTGPVATAQPPVTSKTEGTPGSTVQPPSSSGTHSAPTTETENSTSSVSSGEQTSNHTVGTHTTVSAGTTAPSSTHTSSPSPTMNAAGGYGVVQSALLAFAAAHLGFFML</sequence>
<evidence type="ECO:0008006" key="6">
    <source>
        <dbReference type="Google" id="ProtNLM"/>
    </source>
</evidence>
<dbReference type="STRING" id="1448318.A0A319F3Q3"/>
<keyword evidence="2" id="KW-0812">Transmembrane</keyword>
<organism evidence="4 5">
    <name type="scientific">Aspergillus sclerotiicarbonarius (strain CBS 121057 / IBT 28362)</name>
    <dbReference type="NCBI Taxonomy" id="1448318"/>
    <lineage>
        <taxon>Eukaryota</taxon>
        <taxon>Fungi</taxon>
        <taxon>Dikarya</taxon>
        <taxon>Ascomycota</taxon>
        <taxon>Pezizomycotina</taxon>
        <taxon>Eurotiomycetes</taxon>
        <taxon>Eurotiomycetidae</taxon>
        <taxon>Eurotiales</taxon>
        <taxon>Aspergillaceae</taxon>
        <taxon>Aspergillus</taxon>
        <taxon>Aspergillus subgen. Circumdati</taxon>
    </lineage>
</organism>
<reference evidence="4 5" key="1">
    <citation type="submission" date="2018-02" db="EMBL/GenBank/DDBJ databases">
        <title>The genomes of Aspergillus section Nigri reveals drivers in fungal speciation.</title>
        <authorList>
            <consortium name="DOE Joint Genome Institute"/>
            <person name="Vesth T.C."/>
            <person name="Nybo J."/>
            <person name="Theobald S."/>
            <person name="Brandl J."/>
            <person name="Frisvad J.C."/>
            <person name="Nielsen K.F."/>
            <person name="Lyhne E.K."/>
            <person name="Kogle M.E."/>
            <person name="Kuo A."/>
            <person name="Riley R."/>
            <person name="Clum A."/>
            <person name="Nolan M."/>
            <person name="Lipzen A."/>
            <person name="Salamov A."/>
            <person name="Henrissat B."/>
            <person name="Wiebenga A."/>
            <person name="De vries R.P."/>
            <person name="Grigoriev I.V."/>
            <person name="Mortensen U.H."/>
            <person name="Andersen M.R."/>
            <person name="Baker S.E."/>
        </authorList>
    </citation>
    <scope>NUCLEOTIDE SEQUENCE [LARGE SCALE GENOMIC DNA]</scope>
    <source>
        <strain evidence="4 5">CBS 121057</strain>
    </source>
</reference>
<feature type="compositionally biased region" description="Polar residues" evidence="1">
    <location>
        <begin position="128"/>
        <end position="151"/>
    </location>
</feature>
<evidence type="ECO:0000256" key="2">
    <source>
        <dbReference type="SAM" id="Phobius"/>
    </source>
</evidence>
<feature type="compositionally biased region" description="Low complexity" evidence="1">
    <location>
        <begin position="152"/>
        <end position="172"/>
    </location>
</feature>
<dbReference type="VEuPathDB" id="FungiDB:BO78DRAFT_426770"/>
<proteinExistence type="predicted"/>
<dbReference type="OrthoDB" id="4510637at2759"/>
<feature type="signal peptide" evidence="3">
    <location>
        <begin position="1"/>
        <end position="24"/>
    </location>
</feature>
<dbReference type="Proteomes" id="UP000248423">
    <property type="component" value="Unassembled WGS sequence"/>
</dbReference>
<gene>
    <name evidence="4" type="ORF">BO78DRAFT_426770</name>
</gene>
<feature type="region of interest" description="Disordered" evidence="1">
    <location>
        <begin position="93"/>
        <end position="199"/>
    </location>
</feature>
<evidence type="ECO:0000256" key="3">
    <source>
        <dbReference type="SAM" id="SignalP"/>
    </source>
</evidence>
<feature type="compositionally biased region" description="Polar residues" evidence="1">
    <location>
        <begin position="173"/>
        <end position="185"/>
    </location>
</feature>
<feature type="chain" id="PRO_5016270511" description="GPI anchored protein" evidence="3">
    <location>
        <begin position="25"/>
        <end position="227"/>
    </location>
</feature>
<name>A0A319F3Q3_ASPSB</name>